<dbReference type="AlphaFoldDB" id="A0AAV8R1F6"/>
<dbReference type="InterPro" id="IPR044832">
    <property type="entry name" value="NRP-like"/>
</dbReference>
<keyword evidence="5" id="KW-1185">Reference proteome</keyword>
<dbReference type="GO" id="GO:0034976">
    <property type="term" value="P:response to endoplasmic reticulum stress"/>
    <property type="evidence" value="ECO:0007669"/>
    <property type="project" value="InterPro"/>
</dbReference>
<keyword evidence="1" id="KW-0175">Coiled coil</keyword>
<comment type="caution">
    <text evidence="4">The sequence shown here is derived from an EMBL/GenBank/DDBJ whole genome shotgun (WGS) entry which is preliminary data.</text>
</comment>
<dbReference type="InterPro" id="IPR006652">
    <property type="entry name" value="Kelch_1"/>
</dbReference>
<organism evidence="4 5">
    <name type="scientific">Ensete ventricosum</name>
    <name type="common">Abyssinian banana</name>
    <name type="synonym">Musa ensete</name>
    <dbReference type="NCBI Taxonomy" id="4639"/>
    <lineage>
        <taxon>Eukaryota</taxon>
        <taxon>Viridiplantae</taxon>
        <taxon>Streptophyta</taxon>
        <taxon>Embryophyta</taxon>
        <taxon>Tracheophyta</taxon>
        <taxon>Spermatophyta</taxon>
        <taxon>Magnoliopsida</taxon>
        <taxon>Liliopsida</taxon>
        <taxon>Zingiberales</taxon>
        <taxon>Musaceae</taxon>
        <taxon>Ensete</taxon>
    </lineage>
</organism>
<accession>A0AAV8R1F6</accession>
<dbReference type="SMART" id="SM00612">
    <property type="entry name" value="Kelch"/>
    <property type="match status" value="5"/>
</dbReference>
<dbReference type="InterPro" id="IPR015915">
    <property type="entry name" value="Kelch-typ_b-propeller"/>
</dbReference>
<feature type="domain" description="DCD" evidence="3">
    <location>
        <begin position="1"/>
        <end position="120"/>
    </location>
</feature>
<feature type="region of interest" description="Disordered" evidence="2">
    <location>
        <begin position="176"/>
        <end position="197"/>
    </location>
</feature>
<dbReference type="PANTHER" id="PTHR46034:SF7">
    <property type="entry name" value="INFLUENZA VIRUS NS1A-BINDING PROTEIN"/>
    <property type="match status" value="1"/>
</dbReference>
<dbReference type="EMBL" id="JAQQAF010000005">
    <property type="protein sequence ID" value="KAJ8484623.1"/>
    <property type="molecule type" value="Genomic_DNA"/>
</dbReference>
<dbReference type="Pfam" id="PF01344">
    <property type="entry name" value="Kelch_1"/>
    <property type="match status" value="5"/>
</dbReference>
<reference evidence="4 5" key="1">
    <citation type="submission" date="2022-12" db="EMBL/GenBank/DDBJ databases">
        <title>Chromosome-scale assembly of the Ensete ventricosum genome.</title>
        <authorList>
            <person name="Dussert Y."/>
            <person name="Stocks J."/>
            <person name="Wendawek A."/>
            <person name="Woldeyes F."/>
            <person name="Nichols R.A."/>
            <person name="Borrell J.S."/>
        </authorList>
    </citation>
    <scope>NUCLEOTIDE SEQUENCE [LARGE SCALE GENOMIC DNA]</scope>
    <source>
        <strain evidence="5">cv. Maze</strain>
        <tissue evidence="4">Seeds</tissue>
    </source>
</reference>
<name>A0AAV8R1F6_ENSVE</name>
<evidence type="ECO:0000313" key="5">
    <source>
        <dbReference type="Proteomes" id="UP001222027"/>
    </source>
</evidence>
<dbReference type="Pfam" id="PF10539">
    <property type="entry name" value="Dev_Cell_Death"/>
    <property type="match status" value="1"/>
</dbReference>
<evidence type="ECO:0000256" key="1">
    <source>
        <dbReference type="SAM" id="Coils"/>
    </source>
</evidence>
<dbReference type="InterPro" id="IPR013989">
    <property type="entry name" value="Dev_and_cell_death_domain"/>
</dbReference>
<evidence type="ECO:0000259" key="3">
    <source>
        <dbReference type="PROSITE" id="PS51222"/>
    </source>
</evidence>
<dbReference type="PANTHER" id="PTHR46034">
    <property type="match status" value="1"/>
</dbReference>
<dbReference type="Proteomes" id="UP001222027">
    <property type="component" value="Unassembled WGS sequence"/>
</dbReference>
<protein>
    <recommendedName>
        <fullName evidence="3">DCD domain-containing protein</fullName>
    </recommendedName>
</protein>
<sequence length="682" mass="75931">MKECLKKQLFGLPSTHFSYVRNIEPGLPLFLFNYTNRTMHGIFEAACDGQMNIDPYAWTENGAQRTPFPAQVRVYMKTPCQPLSEKQFKSVIEDNYYVQKHFWFEVDHAQAKGLMVLFKPASVPVSIKQAPFPIFCAPQCGAERKAINSLENQDIIVAERESKYSTEPSNMNKFESFNWGDEDKLGSSSNTSSSVHDEEIKEHVVEWGDCNDNIKGNHSMLNPQLNRENIKLLEQHPTVKESEADMKQVLHKLKELSVERAASSSSKDCGNDDFTPCISQDVHKEDTFISPEVENRTISELQENSELVQVIKALTERTEALEKKQSGSDKELQQLRDAVEKSERTVQGLRDKVKELESKLNSSVSLGGTCIEQYVEPGNVIYLLGGYDGTSWLSSFDAFSPSEDKLMPLEPMSSPRSYAGVAALDDNIYVFGGGDGNSWYTSVECYNQRESKWALCPNLNHPKGSLAGATLKNKIYAIGGGDGVKCLADVEMYDPILGRWINSPLMLDKRFATAAVEHDGVLYAVGGYDGDGYLMSAERYDPREAYWTRLPSMNVRRGCHSLAVLNGKIYAMGGYDGEEMVASVEILDPRLGSWMIGEPLNVPRGYAAASVVLGDDTTLFVIGGLRSGEHIWDTVERYREGSGWSISGSKTIGKRCFFSALPSSVPPTILPMTTRKKSADDD</sequence>
<dbReference type="SUPFAM" id="SSF117281">
    <property type="entry name" value="Kelch motif"/>
    <property type="match status" value="1"/>
</dbReference>
<evidence type="ECO:0000256" key="2">
    <source>
        <dbReference type="SAM" id="MobiDB-lite"/>
    </source>
</evidence>
<proteinExistence type="predicted"/>
<dbReference type="Gene3D" id="2.120.10.80">
    <property type="entry name" value="Kelch-type beta propeller"/>
    <property type="match status" value="2"/>
</dbReference>
<dbReference type="SMART" id="SM00767">
    <property type="entry name" value="DCD"/>
    <property type="match status" value="1"/>
</dbReference>
<evidence type="ECO:0000313" key="4">
    <source>
        <dbReference type="EMBL" id="KAJ8484623.1"/>
    </source>
</evidence>
<feature type="coiled-coil region" evidence="1">
    <location>
        <begin position="304"/>
        <end position="359"/>
    </location>
</feature>
<dbReference type="PROSITE" id="PS51222">
    <property type="entry name" value="DCD"/>
    <property type="match status" value="1"/>
</dbReference>
<gene>
    <name evidence="4" type="ORF">OPV22_017108</name>
</gene>